<dbReference type="RefSeq" id="WP_188739386.1">
    <property type="nucleotide sequence ID" value="NZ_BMII01000017.1"/>
</dbReference>
<dbReference type="Gene3D" id="3.40.50.10220">
    <property type="entry name" value="DNA polymerase III, psi subunit"/>
    <property type="match status" value="1"/>
</dbReference>
<sequence>MDQSAFLDAMNITRWRSADKPIKPYLVLHDLDADLSDESLINDVLRLLGVKIEECEFDCEMVKGPQVVWDMRKVKVRPRVAWIVSSPISELPVNPQEKRQLWQQISLHLDKQHTTDGGHNAQH</sequence>
<accession>A0ABQ1J5R9</accession>
<dbReference type="EMBL" id="BMII01000017">
    <property type="protein sequence ID" value="GGB60770.1"/>
    <property type="molecule type" value="Genomic_DNA"/>
</dbReference>
<comment type="caution">
    <text evidence="1">The sequence shown here is derived from an EMBL/GenBank/DDBJ whole genome shotgun (WGS) entry which is preliminary data.</text>
</comment>
<dbReference type="Proteomes" id="UP000617555">
    <property type="component" value="Unassembled WGS sequence"/>
</dbReference>
<keyword evidence="2" id="KW-1185">Reference proteome</keyword>
<gene>
    <name evidence="1" type="primary">holD</name>
    <name evidence="1" type="ORF">GCM10011607_21830</name>
</gene>
<evidence type="ECO:0000313" key="2">
    <source>
        <dbReference type="Proteomes" id="UP000617555"/>
    </source>
</evidence>
<protein>
    <recommendedName>
        <fullName evidence="3">DNA polymerase III subunit psi</fullName>
    </recommendedName>
</protein>
<evidence type="ECO:0000313" key="1">
    <source>
        <dbReference type="EMBL" id="GGB60770.1"/>
    </source>
</evidence>
<evidence type="ECO:0008006" key="3">
    <source>
        <dbReference type="Google" id="ProtNLM"/>
    </source>
</evidence>
<dbReference type="SUPFAM" id="SSF102220">
    <property type="entry name" value="DNA polymerase III psi subunit"/>
    <property type="match status" value="1"/>
</dbReference>
<proteinExistence type="predicted"/>
<dbReference type="InterPro" id="IPR036654">
    <property type="entry name" value="DNA_pol_III_psi_sf"/>
</dbReference>
<name>A0ABQ1J5R9_9GAMM</name>
<reference evidence="2" key="1">
    <citation type="journal article" date="2019" name="Int. J. Syst. Evol. Microbiol.">
        <title>The Global Catalogue of Microorganisms (GCM) 10K type strain sequencing project: providing services to taxonomists for standard genome sequencing and annotation.</title>
        <authorList>
            <consortium name="The Broad Institute Genomics Platform"/>
            <consortium name="The Broad Institute Genome Sequencing Center for Infectious Disease"/>
            <person name="Wu L."/>
            <person name="Ma J."/>
        </authorList>
    </citation>
    <scope>NUCLEOTIDE SEQUENCE [LARGE SCALE GENOMIC DNA]</scope>
    <source>
        <strain evidence="2">CGMCC 1.15339</strain>
    </source>
</reference>
<organism evidence="1 2">
    <name type="scientific">Shewanella inventionis</name>
    <dbReference type="NCBI Taxonomy" id="1738770"/>
    <lineage>
        <taxon>Bacteria</taxon>
        <taxon>Pseudomonadati</taxon>
        <taxon>Pseudomonadota</taxon>
        <taxon>Gammaproteobacteria</taxon>
        <taxon>Alteromonadales</taxon>
        <taxon>Shewanellaceae</taxon>
        <taxon>Shewanella</taxon>
    </lineage>
</organism>